<dbReference type="EMBL" id="CP050692">
    <property type="protein sequence ID" value="QIT47090.1"/>
    <property type="molecule type" value="Genomic_DNA"/>
</dbReference>
<dbReference type="RefSeq" id="WP_167797271.1">
    <property type="nucleotide sequence ID" value="NZ_CP050692.1"/>
</dbReference>
<reference evidence="1 2" key="1">
    <citation type="submission" date="2020-03" db="EMBL/GenBank/DDBJ databases">
        <title>Is there a link between lipid content and antibiotic production in Streptomyces?</title>
        <authorList>
            <person name="David M."/>
            <person name="Lejeune C."/>
            <person name="Abreu S."/>
            <person name="Thibessard A."/>
            <person name="Leblond P."/>
            <person name="Chaminade P."/>
            <person name="Virolle M.-J."/>
        </authorList>
    </citation>
    <scope>NUCLEOTIDE SEQUENCE [LARGE SCALE GENOMIC DNA]</scope>
    <source>
        <strain evidence="1 2">DSM 41481</strain>
    </source>
</reference>
<dbReference type="AlphaFoldDB" id="A0AAE7CMX4"/>
<accession>A0AAE7CMX4</accession>
<evidence type="ECO:0000313" key="1">
    <source>
        <dbReference type="EMBL" id="QIT47090.1"/>
    </source>
</evidence>
<evidence type="ECO:0000313" key="2">
    <source>
        <dbReference type="Proteomes" id="UP000502504"/>
    </source>
</evidence>
<proteinExistence type="predicted"/>
<sequence>MPPILAHGVAPTSMSGYSAPPDSLGHEAYGFEHMPYRRSTYGDNRA</sequence>
<dbReference type="Proteomes" id="UP000502504">
    <property type="component" value="Chromosome"/>
</dbReference>
<name>A0AAE7CMX4_STRAT</name>
<gene>
    <name evidence="1" type="ORF">HCX60_29185</name>
</gene>
<organism evidence="1 2">
    <name type="scientific">Streptomyces antibioticus</name>
    <dbReference type="NCBI Taxonomy" id="1890"/>
    <lineage>
        <taxon>Bacteria</taxon>
        <taxon>Bacillati</taxon>
        <taxon>Actinomycetota</taxon>
        <taxon>Actinomycetes</taxon>
        <taxon>Kitasatosporales</taxon>
        <taxon>Streptomycetaceae</taxon>
        <taxon>Streptomyces</taxon>
    </lineage>
</organism>
<protein>
    <submittedName>
        <fullName evidence="1">Uncharacterized protein</fullName>
    </submittedName>
</protein>